<gene>
    <name evidence="2" type="ORF">QP029_00565</name>
</gene>
<dbReference type="Gene3D" id="3.40.50.12080">
    <property type="match status" value="1"/>
</dbReference>
<dbReference type="InterPro" id="IPR041307">
    <property type="entry name" value="WcbI"/>
</dbReference>
<organism evidence="2 3">
    <name type="scientific">Corynebacterium suedekumii</name>
    <dbReference type="NCBI Taxonomy" id="3049801"/>
    <lineage>
        <taxon>Bacteria</taxon>
        <taxon>Bacillati</taxon>
        <taxon>Actinomycetota</taxon>
        <taxon>Actinomycetes</taxon>
        <taxon>Mycobacteriales</taxon>
        <taxon>Corynebacteriaceae</taxon>
        <taxon>Corynebacterium</taxon>
    </lineage>
</organism>
<protein>
    <submittedName>
        <fullName evidence="2">WcbI family polysaccharide biosynthesis putative acetyltransferase</fullName>
    </submittedName>
</protein>
<reference evidence="2 3" key="1">
    <citation type="submission" date="2023-05" db="EMBL/GenBank/DDBJ databases">
        <title>Corynebacterium suedekumii sp. nov. and Corynebacterium breve sp. nov. isolated from raw cow's milk.</title>
        <authorList>
            <person name="Baer M.K."/>
            <person name="Mehl L."/>
            <person name="Hellmuth R."/>
            <person name="Marke G."/>
            <person name="Lipski A."/>
        </authorList>
    </citation>
    <scope>NUCLEOTIDE SEQUENCE [LARGE SCALE GENOMIC DNA]</scope>
    <source>
        <strain evidence="2 3">LM112</strain>
    </source>
</reference>
<evidence type="ECO:0000313" key="3">
    <source>
        <dbReference type="Proteomes" id="UP001238805"/>
    </source>
</evidence>
<dbReference type="RefSeq" id="WP_284874994.1">
    <property type="nucleotide sequence ID" value="NZ_CP126970.1"/>
</dbReference>
<evidence type="ECO:0000259" key="1">
    <source>
        <dbReference type="Pfam" id="PF18588"/>
    </source>
</evidence>
<feature type="domain" description="Polysaccharide biosynthesis enzyme WcbI" evidence="1">
    <location>
        <begin position="30"/>
        <end position="222"/>
    </location>
</feature>
<accession>A0ABY8VL87</accession>
<keyword evidence="3" id="KW-1185">Reference proteome</keyword>
<dbReference type="Pfam" id="PF18588">
    <property type="entry name" value="WcbI"/>
    <property type="match status" value="1"/>
</dbReference>
<evidence type="ECO:0000313" key="2">
    <source>
        <dbReference type="EMBL" id="WIM70404.1"/>
    </source>
</evidence>
<proteinExistence type="predicted"/>
<name>A0ABY8VL87_9CORY</name>
<dbReference type="Proteomes" id="UP001238805">
    <property type="component" value="Chromosome"/>
</dbReference>
<sequence>MNTLDPGRRQHYGDFYGADYRRRDESLPFVTVMGNCQAESLRILLDSSGAVESFRIPPVHEFTAEDIDLLTPVLAHTDVLVTQPIRDSYRDLPLGTAELAALLPDGARTIIYPVLRYDGLFPYQAIIRDPADPSRNPPVVPYHDLRILAAAARGLTRPVEADPSDEALRTTAAMSVEQLRTRERHHGTVVISDVLDTAPVWHTMNHPSNATLAALAQRVLDDIVPGGTVHAPTDREMLGGLTAPVDPQAARALGVDVTGRDTWLKNHEPVDHSEIIDAQLAFYREHPQIIDAGLTRHAERLSVLGLA</sequence>
<dbReference type="EMBL" id="CP126970">
    <property type="protein sequence ID" value="WIM70404.1"/>
    <property type="molecule type" value="Genomic_DNA"/>
</dbReference>